<dbReference type="EMBL" id="KB822704">
    <property type="protein sequence ID" value="ETI24013.1"/>
    <property type="molecule type" value="Genomic_DNA"/>
</dbReference>
<evidence type="ECO:0000313" key="3">
    <source>
        <dbReference type="Proteomes" id="UP000030678"/>
    </source>
</evidence>
<dbReference type="InterPro" id="IPR010799">
    <property type="entry name" value="MlrC_C"/>
</dbReference>
<evidence type="ECO:0000259" key="1">
    <source>
        <dbReference type="Pfam" id="PF07171"/>
    </source>
</evidence>
<dbReference type="OrthoDB" id="4131805at2759"/>
<gene>
    <name evidence="2" type="ORF">G647_03382</name>
</gene>
<evidence type="ECO:0000313" key="2">
    <source>
        <dbReference type="EMBL" id="ETI24013.1"/>
    </source>
</evidence>
<dbReference type="RefSeq" id="XP_008725949.1">
    <property type="nucleotide sequence ID" value="XM_008727727.1"/>
</dbReference>
<dbReference type="Proteomes" id="UP000030678">
    <property type="component" value="Unassembled WGS sequence"/>
</dbReference>
<dbReference type="VEuPathDB" id="FungiDB:G647_03382"/>
<dbReference type="AlphaFoldDB" id="V9DCH6"/>
<dbReference type="HOGENOM" id="CLU_1377984_0_0_1"/>
<feature type="domain" description="Microcystin LR degradation protein MlrC C-terminal" evidence="1">
    <location>
        <begin position="54"/>
        <end position="188"/>
    </location>
</feature>
<proteinExistence type="predicted"/>
<reference evidence="2 3" key="1">
    <citation type="submission" date="2013-03" db="EMBL/GenBank/DDBJ databases">
        <title>The Genome Sequence of Cladophialophora carrionii CBS 160.54.</title>
        <authorList>
            <consortium name="The Broad Institute Genomics Platform"/>
            <person name="Cuomo C."/>
            <person name="de Hoog S."/>
            <person name="Gorbushina A."/>
            <person name="Walker B."/>
            <person name="Young S.K."/>
            <person name="Zeng Q."/>
            <person name="Gargeya S."/>
            <person name="Fitzgerald M."/>
            <person name="Haas B."/>
            <person name="Abouelleil A."/>
            <person name="Allen A.W."/>
            <person name="Alvarado L."/>
            <person name="Arachchi H.M."/>
            <person name="Berlin A.M."/>
            <person name="Chapman S.B."/>
            <person name="Gainer-Dewar J."/>
            <person name="Goldberg J."/>
            <person name="Griggs A."/>
            <person name="Gujja S."/>
            <person name="Hansen M."/>
            <person name="Howarth C."/>
            <person name="Imamovic A."/>
            <person name="Ireland A."/>
            <person name="Larimer J."/>
            <person name="McCowan C."/>
            <person name="Murphy C."/>
            <person name="Pearson M."/>
            <person name="Poon T.W."/>
            <person name="Priest M."/>
            <person name="Roberts A."/>
            <person name="Saif S."/>
            <person name="Shea T."/>
            <person name="Sisk P."/>
            <person name="Sykes S."/>
            <person name="Wortman J."/>
            <person name="Nusbaum C."/>
            <person name="Birren B."/>
        </authorList>
    </citation>
    <scope>NUCLEOTIDE SEQUENCE [LARGE SCALE GENOMIC DNA]</scope>
    <source>
        <strain evidence="2 3">CBS 160.54</strain>
    </source>
</reference>
<dbReference type="Pfam" id="PF07171">
    <property type="entry name" value="MlrC_C"/>
    <property type="match status" value="1"/>
</dbReference>
<accession>V9DCH6</accession>
<name>V9DCH6_9EURO</name>
<organism evidence="2 3">
    <name type="scientific">Cladophialophora carrionii CBS 160.54</name>
    <dbReference type="NCBI Taxonomy" id="1279043"/>
    <lineage>
        <taxon>Eukaryota</taxon>
        <taxon>Fungi</taxon>
        <taxon>Dikarya</taxon>
        <taxon>Ascomycota</taxon>
        <taxon>Pezizomycotina</taxon>
        <taxon>Eurotiomycetes</taxon>
        <taxon>Chaetothyriomycetidae</taxon>
        <taxon>Chaetothyriales</taxon>
        <taxon>Herpotrichiellaceae</taxon>
        <taxon>Cladophialophora</taxon>
    </lineage>
</organism>
<sequence>MVTGWDKRMVKNEAENLAKIFWKAHEDFDFVGPTGSFSECIDAAVASNKHPFFISDSGDNPTAGGSGDMTWGLIHVLDRPEFKQPAGPTVIYASVPGAKAVKSCIEAGIGATVTVTAGADVDNVHSGPITVTGRVHAIKHGDRDAGIEVVLQVGSVFAILTQMRKPYHHEHDFTDLNLKPREADIVIVQDWLPRAGTA</sequence>
<dbReference type="GeneID" id="19981875"/>
<protein>
    <recommendedName>
        <fullName evidence="1">Microcystin LR degradation protein MlrC C-terminal domain-containing protein</fullName>
    </recommendedName>
</protein>